<dbReference type="Proteomes" id="UP000216998">
    <property type="component" value="Unassembled WGS sequence"/>
</dbReference>
<dbReference type="OrthoDB" id="8945364at2"/>
<keyword evidence="1" id="KW-0812">Transmembrane</keyword>
<keyword evidence="1" id="KW-0472">Membrane</keyword>
<protein>
    <submittedName>
        <fullName evidence="2">Uncharacterized protein</fullName>
    </submittedName>
</protein>
<comment type="caution">
    <text evidence="2">The sequence shown here is derived from an EMBL/GenBank/DDBJ whole genome shotgun (WGS) entry which is preliminary data.</text>
</comment>
<gene>
    <name evidence="2" type="ORF">CHU95_04020</name>
</gene>
<evidence type="ECO:0000313" key="2">
    <source>
        <dbReference type="EMBL" id="OYQ36409.1"/>
    </source>
</evidence>
<feature type="transmembrane region" description="Helical" evidence="1">
    <location>
        <begin position="46"/>
        <end position="65"/>
    </location>
</feature>
<feature type="transmembrane region" description="Helical" evidence="1">
    <location>
        <begin position="14"/>
        <end position="40"/>
    </location>
</feature>
<accession>A0A255Z4N7</accession>
<evidence type="ECO:0000313" key="3">
    <source>
        <dbReference type="Proteomes" id="UP000216998"/>
    </source>
</evidence>
<proteinExistence type="predicted"/>
<keyword evidence="1" id="KW-1133">Transmembrane helix</keyword>
<name>A0A255Z4N7_9PROT</name>
<dbReference type="AlphaFoldDB" id="A0A255Z4N7"/>
<dbReference type="EMBL" id="NOXU01000022">
    <property type="protein sequence ID" value="OYQ36409.1"/>
    <property type="molecule type" value="Genomic_DNA"/>
</dbReference>
<feature type="transmembrane region" description="Helical" evidence="1">
    <location>
        <begin position="103"/>
        <end position="121"/>
    </location>
</feature>
<dbReference type="RefSeq" id="WP_094453984.1">
    <property type="nucleotide sequence ID" value="NZ_NOXU01000022.1"/>
</dbReference>
<sequence>MQAQTNPHPPLSRVLLLDAVTCAAMGLLLVALAGTIAAITAIPEPLLWWAGALLFPVALLIFITWRIRPSPYGMVAFIIVGNIGWTLASVILAFSSIIQPNMLGTGFLLGQALVVIGFIIAEIRALRAPIPA</sequence>
<keyword evidence="3" id="KW-1185">Reference proteome</keyword>
<evidence type="ECO:0000256" key="1">
    <source>
        <dbReference type="SAM" id="Phobius"/>
    </source>
</evidence>
<organism evidence="2 3">
    <name type="scientific">Niveispirillum lacus</name>
    <dbReference type="NCBI Taxonomy" id="1981099"/>
    <lineage>
        <taxon>Bacteria</taxon>
        <taxon>Pseudomonadati</taxon>
        <taxon>Pseudomonadota</taxon>
        <taxon>Alphaproteobacteria</taxon>
        <taxon>Rhodospirillales</taxon>
        <taxon>Azospirillaceae</taxon>
        <taxon>Niveispirillum</taxon>
    </lineage>
</organism>
<reference evidence="2 3" key="1">
    <citation type="submission" date="2017-07" db="EMBL/GenBank/DDBJ databases">
        <title>Niveispirillum cyanobacteriorum sp. nov., isolated from cyanobacterial aggregates in a eutrophic lake.</title>
        <authorList>
            <person name="Cai H."/>
        </authorList>
    </citation>
    <scope>NUCLEOTIDE SEQUENCE [LARGE SCALE GENOMIC DNA]</scope>
    <source>
        <strain evidence="3">TH1-14</strain>
    </source>
</reference>
<feature type="transmembrane region" description="Helical" evidence="1">
    <location>
        <begin position="72"/>
        <end position="97"/>
    </location>
</feature>